<feature type="compositionally biased region" description="Low complexity" evidence="1">
    <location>
        <begin position="47"/>
        <end position="71"/>
    </location>
</feature>
<sequence>MALLLPGFRPPLAGGGGGGGGPLPPLGSGEVWAAAAAWHRVRSGLPPGRAAAAAAPGLPAPPRGRAALPLLTGPAGSGSRAADPRRGASPRTAPGSAHPLRRPPLPAPGRRPSGGEGGRGLGRTASESADSATRDAPLRRRRPGPCCCCQLVEGGTGHAQTQTTSGGEKRTHQRHFLQQRTVRNDLGGAVRKIALYPFPNPTQTSKSIDSEMSNRNYLNSKIPHSPTMKRGGKVQ</sequence>
<keyword evidence="2" id="KW-1185">Reference proteome</keyword>
<feature type="compositionally biased region" description="Low complexity" evidence="1">
    <location>
        <begin position="1"/>
        <end position="12"/>
    </location>
</feature>
<dbReference type="AlphaFoldDB" id="A0A6P5JA00"/>
<dbReference type="Proteomes" id="UP000515140">
    <property type="component" value="Unplaced"/>
</dbReference>
<proteinExistence type="predicted"/>
<evidence type="ECO:0000313" key="2">
    <source>
        <dbReference type="Proteomes" id="UP000515140"/>
    </source>
</evidence>
<dbReference type="KEGG" id="pcw:110198132"/>
<feature type="region of interest" description="Disordered" evidence="1">
    <location>
        <begin position="216"/>
        <end position="235"/>
    </location>
</feature>
<evidence type="ECO:0000313" key="3">
    <source>
        <dbReference type="RefSeq" id="XP_020827959.1"/>
    </source>
</evidence>
<dbReference type="RefSeq" id="XP_020827959.1">
    <property type="nucleotide sequence ID" value="XM_020972300.1"/>
</dbReference>
<name>A0A6P5JA00_PHACI</name>
<feature type="compositionally biased region" description="Gly residues" evidence="1">
    <location>
        <begin position="112"/>
        <end position="121"/>
    </location>
</feature>
<evidence type="ECO:0000256" key="1">
    <source>
        <dbReference type="SAM" id="MobiDB-lite"/>
    </source>
</evidence>
<dbReference type="GeneID" id="110198132"/>
<feature type="region of interest" description="Disordered" evidence="1">
    <location>
        <begin position="1"/>
        <end position="28"/>
    </location>
</feature>
<protein>
    <submittedName>
        <fullName evidence="3">Uncharacterized protein LOC110198132</fullName>
    </submittedName>
</protein>
<gene>
    <name evidence="3" type="primary">LOC110198132</name>
</gene>
<feature type="region of interest" description="Disordered" evidence="1">
    <location>
        <begin position="47"/>
        <end position="145"/>
    </location>
</feature>
<organism evidence="2 3">
    <name type="scientific">Phascolarctos cinereus</name>
    <name type="common">Koala</name>
    <dbReference type="NCBI Taxonomy" id="38626"/>
    <lineage>
        <taxon>Eukaryota</taxon>
        <taxon>Metazoa</taxon>
        <taxon>Chordata</taxon>
        <taxon>Craniata</taxon>
        <taxon>Vertebrata</taxon>
        <taxon>Euteleostomi</taxon>
        <taxon>Mammalia</taxon>
        <taxon>Metatheria</taxon>
        <taxon>Diprotodontia</taxon>
        <taxon>Phascolarctidae</taxon>
        <taxon>Phascolarctos</taxon>
    </lineage>
</organism>
<dbReference type="InParanoid" id="A0A6P5JA00"/>
<reference evidence="3" key="1">
    <citation type="submission" date="2025-08" db="UniProtKB">
        <authorList>
            <consortium name="RefSeq"/>
        </authorList>
    </citation>
    <scope>IDENTIFICATION</scope>
    <source>
        <tissue evidence="3">Spleen</tissue>
    </source>
</reference>
<accession>A0A6P5JA00</accession>